<evidence type="ECO:0000313" key="3">
    <source>
        <dbReference type="Proteomes" id="UP000240892"/>
    </source>
</evidence>
<evidence type="ECO:0000313" key="2">
    <source>
        <dbReference type="EMBL" id="PSR44488.1"/>
    </source>
</evidence>
<dbReference type="RefSeq" id="WP_106930712.1">
    <property type="nucleotide sequence ID" value="NZ_CABMMU010000030.1"/>
</dbReference>
<dbReference type="EMBL" id="PYHO01000030">
    <property type="protein sequence ID" value="PSR44488.1"/>
    <property type="molecule type" value="Genomic_DNA"/>
</dbReference>
<reference evidence="2 3" key="1">
    <citation type="submission" date="2018-03" db="EMBL/GenBank/DDBJ databases">
        <title>First report of an OXA-48+CTX-M-M-producing Kluyvera ascorbata clone recovered from patients admitted in a University Hospital in Madrid, Spain.</title>
        <authorList>
            <person name="Hernandez-Garcia M."/>
            <person name="Leon-Sampedro R."/>
            <person name="Perez-Viso B."/>
            <person name="Morosini M.I."/>
            <person name="Lopez-Fresnena N."/>
            <person name="Coque T.M."/>
            <person name="Bonten M."/>
            <person name="Malhotra-Kumar S."/>
            <person name="Ruiz-Garbajosa P."/>
            <person name="Canton R."/>
        </authorList>
    </citation>
    <scope>NUCLEOTIDE SEQUENCE [LARGE SCALE GENOMIC DNA]</scope>
    <source>
        <strain evidence="2 3">KA2</strain>
    </source>
</reference>
<comment type="caution">
    <text evidence="2">The sequence shown here is derived from an EMBL/GenBank/DDBJ whole genome shotgun (WGS) entry which is preliminary data.</text>
</comment>
<keyword evidence="3" id="KW-1185">Reference proteome</keyword>
<dbReference type="AlphaFoldDB" id="A0A2T2XWA6"/>
<accession>A0A2T2XWA6</accession>
<proteinExistence type="predicted"/>
<feature type="region of interest" description="Disordered" evidence="1">
    <location>
        <begin position="97"/>
        <end position="119"/>
    </location>
</feature>
<evidence type="ECO:0008006" key="4">
    <source>
        <dbReference type="Google" id="ProtNLM"/>
    </source>
</evidence>
<name>A0A2T2XWA6_9ENTR</name>
<organism evidence="2 3">
    <name type="scientific">Kluyvera genomosp. 2</name>
    <dbReference type="NCBI Taxonomy" id="2774054"/>
    <lineage>
        <taxon>Bacteria</taxon>
        <taxon>Pseudomonadati</taxon>
        <taxon>Pseudomonadota</taxon>
        <taxon>Gammaproteobacteria</taxon>
        <taxon>Enterobacterales</taxon>
        <taxon>Enterobacteriaceae</taxon>
        <taxon>Kluyvera</taxon>
    </lineage>
</organism>
<protein>
    <recommendedName>
        <fullName evidence="4">Bacteriophage protein</fullName>
    </recommendedName>
</protein>
<gene>
    <name evidence="2" type="ORF">C8256_23035</name>
</gene>
<dbReference type="Proteomes" id="UP000240892">
    <property type="component" value="Unassembled WGS sequence"/>
</dbReference>
<evidence type="ECO:0000256" key="1">
    <source>
        <dbReference type="SAM" id="MobiDB-lite"/>
    </source>
</evidence>
<sequence>MPKEKLVSVIVHTPFKLTLSTGAVVEYTKGHHNMPEEHAGHWFTQAHAELSDRPADADSDELNQLKTLLAQRDEQLLERQQTIDSLNQQIEDMNAQLATSLIGGEGETNGKKSGSANSK</sequence>